<reference evidence="3 4" key="1">
    <citation type="journal article" date="2021" name="ISME Commun">
        <title>Automated analysis of genomic sequences facilitates high-throughput and comprehensive description of bacteria.</title>
        <authorList>
            <person name="Hitch T.C.A."/>
        </authorList>
    </citation>
    <scope>NUCLEOTIDE SEQUENCE [LARGE SCALE GENOMIC DNA]</scope>
    <source>
        <strain evidence="3 4">Sanger_109</strain>
    </source>
</reference>
<feature type="transmembrane region" description="Helical" evidence="2">
    <location>
        <begin position="153"/>
        <end position="172"/>
    </location>
</feature>
<evidence type="ECO:0000313" key="4">
    <source>
        <dbReference type="Proteomes" id="UP001652442"/>
    </source>
</evidence>
<feature type="compositionally biased region" description="Basic and acidic residues" evidence="1">
    <location>
        <begin position="1097"/>
        <end position="1106"/>
    </location>
</feature>
<feature type="transmembrane region" description="Helical" evidence="2">
    <location>
        <begin position="6"/>
        <end position="25"/>
    </location>
</feature>
<evidence type="ECO:0000256" key="1">
    <source>
        <dbReference type="SAM" id="MobiDB-lite"/>
    </source>
</evidence>
<name>A0ABT2TNK1_9FIRM</name>
<dbReference type="Proteomes" id="UP001652442">
    <property type="component" value="Unassembled WGS sequence"/>
</dbReference>
<sequence length="1142" mass="132852">MMILRILLNLLAIIPFVLLCLLLVRVNLKRPYRGRQFLMPVIAAVYCIVMAAAFGWIQTGFEHFLDFLITVIPFEPVKDLLSRVHLGSGMFYFTNYLLLIIYLILKKILLAILNSVWGNRTALMENTSGTFYQYEEEIGIWAIRNKWRDLRSYFTFFFYMALAISCILVIIMQSRASGLAFRNAFYPVFGILIIGEIAFYLNGVTKTEFIEDILGEDEKSYRIYNYSGLRTVLKNLFGDRIIYDRYVDHSENEVSTFGNLEEMMESTDRNLKNAGNYFQKLKLQGKNIDMHYVKSCLDLGAGKSVLIYNPFYRDLTDYLIFVFTRYLLAHRKILIVAGRDALEGDLKQWLDESFFTYFNISNFWKTEVLNEDSENWDVGIMQFSEIHNLALQKQQEKELAQVSMVFLIEPSRVMASGQLGLHLLLNRCGRKVPAVYCACDRNSDGIVDALSHLLKVSITEVSASEAALGRTSEIYWQADGPYMHHKIMPNISRYLGVGSEIGAAAIRSQVSKVTWLSSEKFPVSDMKWFLGQYYQNFCKYTQLPMSQESIYEHFEFQPNLWQCDRSKTKFLIVEDEFRNLFEAMRLFGTRAAEEGVINIISEEYLLRDYMLDHVSTFQSDAKAIPSIVPDYARTERNVLLRLLMLMSEEAVKERDIVTELRLAGIESSDVYSTLQDLFHKHCSEEVLALKVLYKEELSDDHLRTVNMKYYTLGRSEAMQTYMQGLKNAYYVAEDEEGHKHYIASKLYGHVFQVLLPGQFFSYAGKYYEVMNITGQNGVVVRRAADHIVNRIYYRQKRSVRLSNYIPDEKMGTEKSINSIRIIQGYSDIEIRTHGYYQMNACDNLEHAEFVSINGIPVRRYHNKSILKIQLPGSSGKIRNTICTVLSEMFRSIYPDTYPYIHVMSTYWEEEDEKLSGLLSHLESDVEDDFIYFIEDSEIDLGLLVSIERNIKRYLEFVMEYLTWHRGKMNEVPEQEVSQKIQPEIVFEDQRKYTFWEKVKLFFKRFRKKSIVPEALEPSKKDRKKDEEAETEKEEPEITEEAEQETEAGTEESNPENETEAEELKPEDETDAEESNSEGETGAEESNQEDSPEETDSERDHEKMRQEPEEESVVEEQELIQDQEVTQITDPQAEKEGEDDGRE</sequence>
<comment type="caution">
    <text evidence="3">The sequence shown here is derived from an EMBL/GenBank/DDBJ whole genome shotgun (WGS) entry which is preliminary data.</text>
</comment>
<keyword evidence="2" id="KW-0812">Transmembrane</keyword>
<feature type="compositionally biased region" description="Acidic residues" evidence="1">
    <location>
        <begin position="1107"/>
        <end position="1120"/>
    </location>
</feature>
<gene>
    <name evidence="3" type="ORF">OCV88_15835</name>
</gene>
<dbReference type="RefSeq" id="WP_158426415.1">
    <property type="nucleotide sequence ID" value="NZ_JAOQJQ010000010.1"/>
</dbReference>
<feature type="compositionally biased region" description="Acidic residues" evidence="1">
    <location>
        <begin position="1027"/>
        <end position="1096"/>
    </location>
</feature>
<accession>A0ABT2TNK1</accession>
<protein>
    <submittedName>
        <fullName evidence="3">Uncharacterized protein</fullName>
    </submittedName>
</protein>
<keyword evidence="2" id="KW-0472">Membrane</keyword>
<feature type="transmembrane region" description="Helical" evidence="2">
    <location>
        <begin position="37"/>
        <end position="57"/>
    </location>
</feature>
<feature type="compositionally biased region" description="Basic and acidic residues" evidence="1">
    <location>
        <begin position="1017"/>
        <end position="1026"/>
    </location>
</feature>
<proteinExistence type="predicted"/>
<keyword evidence="2" id="KW-1133">Transmembrane helix</keyword>
<feature type="region of interest" description="Disordered" evidence="1">
    <location>
        <begin position="1017"/>
        <end position="1142"/>
    </location>
</feature>
<evidence type="ECO:0000256" key="2">
    <source>
        <dbReference type="SAM" id="Phobius"/>
    </source>
</evidence>
<evidence type="ECO:0000313" key="3">
    <source>
        <dbReference type="EMBL" id="MCU6763776.1"/>
    </source>
</evidence>
<dbReference type="EMBL" id="JAOQJQ010000010">
    <property type="protein sequence ID" value="MCU6763776.1"/>
    <property type="molecule type" value="Genomic_DNA"/>
</dbReference>
<organism evidence="3 4">
    <name type="scientific">Brotonthovivens ammoniilytica</name>
    <dbReference type="NCBI Taxonomy" id="2981725"/>
    <lineage>
        <taxon>Bacteria</taxon>
        <taxon>Bacillati</taxon>
        <taxon>Bacillota</taxon>
        <taxon>Clostridia</taxon>
        <taxon>Lachnospirales</taxon>
        <taxon>Lachnospiraceae</taxon>
        <taxon>Brotonthovivens</taxon>
    </lineage>
</organism>
<keyword evidence="4" id="KW-1185">Reference proteome</keyword>